<comment type="caution">
    <text evidence="10">The sequence shown here is derived from an EMBL/GenBank/DDBJ whole genome shotgun (WGS) entry which is preliminary data.</text>
</comment>
<dbReference type="SUPFAM" id="SSF46626">
    <property type="entry name" value="Cytochrome c"/>
    <property type="match status" value="1"/>
</dbReference>
<keyword evidence="3 6" id="KW-0479">Metal-binding</keyword>
<dbReference type="InterPro" id="IPR002324">
    <property type="entry name" value="Cyt_c_ID"/>
</dbReference>
<evidence type="ECO:0000256" key="8">
    <source>
        <dbReference type="SAM" id="SignalP"/>
    </source>
</evidence>
<dbReference type="PRINTS" id="PR00606">
    <property type="entry name" value="CYTCHROMECID"/>
</dbReference>
<name>A0ABR9WJI7_9BACT</name>
<feature type="compositionally biased region" description="Basic and acidic residues" evidence="7">
    <location>
        <begin position="52"/>
        <end position="62"/>
    </location>
</feature>
<evidence type="ECO:0000256" key="4">
    <source>
        <dbReference type="ARBA" id="ARBA00022982"/>
    </source>
</evidence>
<dbReference type="RefSeq" id="WP_194123975.1">
    <property type="nucleotide sequence ID" value="NZ_JACYGY010000002.1"/>
</dbReference>
<keyword evidence="4" id="KW-0249">Electron transport</keyword>
<proteinExistence type="predicted"/>
<dbReference type="PROSITE" id="PS51257">
    <property type="entry name" value="PROKAR_LIPOPROTEIN"/>
    <property type="match status" value="1"/>
</dbReference>
<dbReference type="EMBL" id="JACYGY010000002">
    <property type="protein sequence ID" value="MBE9465674.1"/>
    <property type="molecule type" value="Genomic_DNA"/>
</dbReference>
<dbReference type="PROSITE" id="PS51007">
    <property type="entry name" value="CYTC"/>
    <property type="match status" value="1"/>
</dbReference>
<evidence type="ECO:0000313" key="11">
    <source>
        <dbReference type="Proteomes" id="UP000634134"/>
    </source>
</evidence>
<keyword evidence="5 6" id="KW-0408">Iron</keyword>
<reference evidence="11" key="1">
    <citation type="submission" date="2023-07" db="EMBL/GenBank/DDBJ databases">
        <title>Dyadobacter sp. nov 'subterranea' isolated from contaminted grondwater.</title>
        <authorList>
            <person name="Szabo I."/>
            <person name="Al-Omari J."/>
            <person name="Szerdahelyi S.G."/>
            <person name="Rado J."/>
        </authorList>
    </citation>
    <scope>NUCLEOTIDE SEQUENCE [LARGE SCALE GENOMIC DNA]</scope>
    <source>
        <strain evidence="11">UP-52</strain>
    </source>
</reference>
<gene>
    <name evidence="10" type="ORF">IEE83_27680</name>
</gene>
<feature type="signal peptide" evidence="8">
    <location>
        <begin position="1"/>
        <end position="25"/>
    </location>
</feature>
<evidence type="ECO:0000256" key="6">
    <source>
        <dbReference type="PROSITE-ProRule" id="PRU00433"/>
    </source>
</evidence>
<evidence type="ECO:0000259" key="9">
    <source>
        <dbReference type="PROSITE" id="PS51007"/>
    </source>
</evidence>
<evidence type="ECO:0000313" key="10">
    <source>
        <dbReference type="EMBL" id="MBE9465674.1"/>
    </source>
</evidence>
<feature type="compositionally biased region" description="Low complexity" evidence="7">
    <location>
        <begin position="63"/>
        <end position="93"/>
    </location>
</feature>
<dbReference type="Gene3D" id="1.10.760.10">
    <property type="entry name" value="Cytochrome c-like domain"/>
    <property type="match status" value="1"/>
</dbReference>
<keyword evidence="2 6" id="KW-0349">Heme</keyword>
<sequence length="183" mass="19286">MALKKFTSLATIAIAASIWIGCSSAEDKAKYDTYYGTGSKAREATALTVLQAEKRDAPEPEKTPAAAAPAAKADTAKAAPAAEGATPAATEPAPEAKPKRKPVPADVSALLNKHACLACHNPYEKIIGPPYAEVAKKKYTVDQIVELVHAPKPEHWPGYPPMAPMAHVPKADIAVIANWINSL</sequence>
<keyword evidence="1" id="KW-0813">Transport</keyword>
<evidence type="ECO:0000256" key="2">
    <source>
        <dbReference type="ARBA" id="ARBA00022617"/>
    </source>
</evidence>
<keyword evidence="8" id="KW-0732">Signal</keyword>
<dbReference type="Proteomes" id="UP000634134">
    <property type="component" value="Unassembled WGS sequence"/>
</dbReference>
<dbReference type="InterPro" id="IPR036909">
    <property type="entry name" value="Cyt_c-like_dom_sf"/>
</dbReference>
<protein>
    <recommendedName>
        <fullName evidence="9">Cytochrome c domain-containing protein</fullName>
    </recommendedName>
</protein>
<dbReference type="InterPro" id="IPR009056">
    <property type="entry name" value="Cyt_c-like_dom"/>
</dbReference>
<organism evidence="10 11">
    <name type="scientific">Dyadobacter subterraneus</name>
    <dbReference type="NCBI Taxonomy" id="2773304"/>
    <lineage>
        <taxon>Bacteria</taxon>
        <taxon>Pseudomonadati</taxon>
        <taxon>Bacteroidota</taxon>
        <taxon>Cytophagia</taxon>
        <taxon>Cytophagales</taxon>
        <taxon>Spirosomataceae</taxon>
        <taxon>Dyadobacter</taxon>
    </lineage>
</organism>
<evidence type="ECO:0000256" key="5">
    <source>
        <dbReference type="ARBA" id="ARBA00023004"/>
    </source>
</evidence>
<feature type="region of interest" description="Disordered" evidence="7">
    <location>
        <begin position="51"/>
        <end position="104"/>
    </location>
</feature>
<evidence type="ECO:0000256" key="7">
    <source>
        <dbReference type="SAM" id="MobiDB-lite"/>
    </source>
</evidence>
<accession>A0ABR9WJI7</accession>
<feature type="domain" description="Cytochrome c" evidence="9">
    <location>
        <begin position="102"/>
        <end position="183"/>
    </location>
</feature>
<keyword evidence="11" id="KW-1185">Reference proteome</keyword>
<feature type="chain" id="PRO_5047406613" description="Cytochrome c domain-containing protein" evidence="8">
    <location>
        <begin position="26"/>
        <end position="183"/>
    </location>
</feature>
<evidence type="ECO:0000256" key="3">
    <source>
        <dbReference type="ARBA" id="ARBA00022723"/>
    </source>
</evidence>
<evidence type="ECO:0000256" key="1">
    <source>
        <dbReference type="ARBA" id="ARBA00022448"/>
    </source>
</evidence>